<keyword evidence="2" id="KW-1185">Reference proteome</keyword>
<accession>A0ABW3BCC3</accession>
<gene>
    <name evidence="1" type="ORF">ACFQZU_01580</name>
</gene>
<dbReference type="EMBL" id="JBHTHR010000016">
    <property type="protein sequence ID" value="MFD0800009.1"/>
    <property type="molecule type" value="Genomic_DNA"/>
</dbReference>
<reference evidence="2" key="1">
    <citation type="journal article" date="2019" name="Int. J. Syst. Evol. Microbiol.">
        <title>The Global Catalogue of Microorganisms (GCM) 10K type strain sequencing project: providing services to taxonomists for standard genome sequencing and annotation.</title>
        <authorList>
            <consortium name="The Broad Institute Genomics Platform"/>
            <consortium name="The Broad Institute Genome Sequencing Center for Infectious Disease"/>
            <person name="Wu L."/>
            <person name="Ma J."/>
        </authorList>
    </citation>
    <scope>NUCLEOTIDE SEQUENCE [LARGE SCALE GENOMIC DNA]</scope>
    <source>
        <strain evidence="2">CCUG 63369</strain>
    </source>
</reference>
<evidence type="ECO:0000313" key="2">
    <source>
        <dbReference type="Proteomes" id="UP001596956"/>
    </source>
</evidence>
<protein>
    <submittedName>
        <fullName evidence="1">Uncharacterized protein</fullName>
    </submittedName>
</protein>
<comment type="caution">
    <text evidence="1">The sequence shown here is derived from an EMBL/GenBank/DDBJ whole genome shotgun (WGS) entry which is preliminary data.</text>
</comment>
<dbReference type="Proteomes" id="UP001596956">
    <property type="component" value="Unassembled WGS sequence"/>
</dbReference>
<name>A0ABW3BCC3_9ACTN</name>
<organism evidence="1 2">
    <name type="scientific">Streptomonospora algeriensis</name>
    <dbReference type="NCBI Taxonomy" id="995084"/>
    <lineage>
        <taxon>Bacteria</taxon>
        <taxon>Bacillati</taxon>
        <taxon>Actinomycetota</taxon>
        <taxon>Actinomycetes</taxon>
        <taxon>Streptosporangiales</taxon>
        <taxon>Nocardiopsidaceae</taxon>
        <taxon>Streptomonospora</taxon>
    </lineage>
</organism>
<evidence type="ECO:0000313" key="1">
    <source>
        <dbReference type="EMBL" id="MFD0800009.1"/>
    </source>
</evidence>
<sequence length="57" mass="6086">MSEPTETPAMQTAIDNAARLLTWAEAEDNLPRGEHLVACADGWINIAALLAGHEPTT</sequence>
<proteinExistence type="predicted"/>